<evidence type="ECO:0000256" key="2">
    <source>
        <dbReference type="ARBA" id="ARBA00023163"/>
    </source>
</evidence>
<dbReference type="SMART" id="SM00524">
    <property type="entry name" value="DWB"/>
    <property type="match status" value="1"/>
</dbReference>
<dbReference type="GO" id="GO:0000978">
    <property type="term" value="F:RNA polymerase II cis-regulatory region sequence-specific DNA binding"/>
    <property type="evidence" value="ECO:0007669"/>
    <property type="project" value="TreeGrafter"/>
</dbReference>
<dbReference type="Proteomes" id="UP001176961">
    <property type="component" value="Unassembled WGS sequence"/>
</dbReference>
<dbReference type="InterPro" id="IPR017855">
    <property type="entry name" value="SMAD-like_dom_sf"/>
</dbReference>
<dbReference type="AlphaFoldDB" id="A0AA36GTR7"/>
<keyword evidence="1" id="KW-0805">Transcription regulation</keyword>
<dbReference type="PROSITE" id="PS51076">
    <property type="entry name" value="MH2"/>
    <property type="match status" value="1"/>
</dbReference>
<evidence type="ECO:0000313" key="4">
    <source>
        <dbReference type="EMBL" id="CAJ0598020.1"/>
    </source>
</evidence>
<dbReference type="InterPro" id="IPR013790">
    <property type="entry name" value="Dwarfin"/>
</dbReference>
<dbReference type="GO" id="GO:0045944">
    <property type="term" value="P:positive regulation of transcription by RNA polymerase II"/>
    <property type="evidence" value="ECO:0007669"/>
    <property type="project" value="TreeGrafter"/>
</dbReference>
<reference evidence="4" key="1">
    <citation type="submission" date="2023-07" db="EMBL/GenBank/DDBJ databases">
        <authorList>
            <consortium name="CYATHOMIX"/>
        </authorList>
    </citation>
    <scope>NUCLEOTIDE SEQUENCE</scope>
    <source>
        <strain evidence="4">N/A</strain>
    </source>
</reference>
<sequence>MNPELDVRNCCLVDIRDFLECAHFMGHKVLVDRVRMLDILTSKETLPPVVINKVAGYYQVTPGTIAALTNHGLAAQCLEDRALIATISVDEMRGHYLSEESSSYQHLRGLSYLYIFCAWISRHAIEKNTKQRVFDVPNLHHAWYTASICLAVFFQSPHRNQRLGWHPTTVCKIPPNCNLKIFNNAELVAQLAESAEKGYEAGSLTRLCTIRISFLKGWGAGYRRQTFDATPCWIKARVMKLVIIFCMSVLATEACKCHKKAWSLKRALCNSSRVYKMELVTYSSVTTFNPRIVTFYVKTHSMHKPFHPENKKFPRTITVKRDSLCAVPVFRKPFYMGGKKFVSFLVF</sequence>
<organism evidence="4 5">
    <name type="scientific">Cylicocyclus nassatus</name>
    <name type="common">Nematode worm</name>
    <dbReference type="NCBI Taxonomy" id="53992"/>
    <lineage>
        <taxon>Eukaryota</taxon>
        <taxon>Metazoa</taxon>
        <taxon>Ecdysozoa</taxon>
        <taxon>Nematoda</taxon>
        <taxon>Chromadorea</taxon>
        <taxon>Rhabditida</taxon>
        <taxon>Rhabditina</taxon>
        <taxon>Rhabditomorpha</taxon>
        <taxon>Strongyloidea</taxon>
        <taxon>Strongylidae</taxon>
        <taxon>Cylicocyclus</taxon>
    </lineage>
</organism>
<dbReference type="PANTHER" id="PTHR13703">
    <property type="entry name" value="SMAD"/>
    <property type="match status" value="1"/>
</dbReference>
<dbReference type="InterPro" id="IPR001132">
    <property type="entry name" value="SMAD_dom_Dwarfin-type"/>
</dbReference>
<dbReference type="GO" id="GO:0070411">
    <property type="term" value="F:I-SMAD binding"/>
    <property type="evidence" value="ECO:0007669"/>
    <property type="project" value="TreeGrafter"/>
</dbReference>
<name>A0AA36GTR7_CYLNA</name>
<dbReference type="GO" id="GO:0000981">
    <property type="term" value="F:DNA-binding transcription factor activity, RNA polymerase II-specific"/>
    <property type="evidence" value="ECO:0007669"/>
    <property type="project" value="TreeGrafter"/>
</dbReference>
<dbReference type="PANTHER" id="PTHR13703:SF25">
    <property type="entry name" value="MOTHERS AGAINST DECAPENTAPLEGIC HOMOLOG"/>
    <property type="match status" value="1"/>
</dbReference>
<dbReference type="GO" id="GO:0009791">
    <property type="term" value="P:post-embryonic development"/>
    <property type="evidence" value="ECO:0007669"/>
    <property type="project" value="UniProtKB-ARBA"/>
</dbReference>
<keyword evidence="5" id="KW-1185">Reference proteome</keyword>
<protein>
    <recommendedName>
        <fullName evidence="3">MH2 domain-containing protein</fullName>
    </recommendedName>
</protein>
<dbReference type="GO" id="GO:0030154">
    <property type="term" value="P:cell differentiation"/>
    <property type="evidence" value="ECO:0007669"/>
    <property type="project" value="TreeGrafter"/>
</dbReference>
<dbReference type="GO" id="GO:0071144">
    <property type="term" value="C:heteromeric SMAD protein complex"/>
    <property type="evidence" value="ECO:0007669"/>
    <property type="project" value="TreeGrafter"/>
</dbReference>
<dbReference type="GO" id="GO:0032924">
    <property type="term" value="P:activin receptor signaling pathway"/>
    <property type="evidence" value="ECO:0007669"/>
    <property type="project" value="TreeGrafter"/>
</dbReference>
<dbReference type="EMBL" id="CATQJL010000223">
    <property type="protein sequence ID" value="CAJ0598020.1"/>
    <property type="molecule type" value="Genomic_DNA"/>
</dbReference>
<accession>A0AA36GTR7</accession>
<gene>
    <name evidence="4" type="ORF">CYNAS_LOCUS10003</name>
</gene>
<proteinExistence type="predicted"/>
<evidence type="ECO:0000259" key="3">
    <source>
        <dbReference type="PROSITE" id="PS51076"/>
    </source>
</evidence>
<dbReference type="Pfam" id="PF03166">
    <property type="entry name" value="MH2"/>
    <property type="match status" value="1"/>
</dbReference>
<dbReference type="GO" id="GO:0009653">
    <property type="term" value="P:anatomical structure morphogenesis"/>
    <property type="evidence" value="ECO:0007669"/>
    <property type="project" value="TreeGrafter"/>
</dbReference>
<dbReference type="GO" id="GO:0060395">
    <property type="term" value="P:SMAD protein signal transduction"/>
    <property type="evidence" value="ECO:0007669"/>
    <property type="project" value="TreeGrafter"/>
</dbReference>
<dbReference type="GO" id="GO:0051239">
    <property type="term" value="P:regulation of multicellular organismal process"/>
    <property type="evidence" value="ECO:0007669"/>
    <property type="project" value="UniProtKB-ARBA"/>
</dbReference>
<dbReference type="Gene3D" id="2.60.200.10">
    <property type="match status" value="1"/>
</dbReference>
<evidence type="ECO:0000256" key="1">
    <source>
        <dbReference type="ARBA" id="ARBA00023015"/>
    </source>
</evidence>
<dbReference type="InterPro" id="IPR008984">
    <property type="entry name" value="SMAD_FHA_dom_sf"/>
</dbReference>
<feature type="domain" description="MH2" evidence="3">
    <location>
        <begin position="62"/>
        <end position="265"/>
    </location>
</feature>
<dbReference type="SUPFAM" id="SSF49879">
    <property type="entry name" value="SMAD/FHA domain"/>
    <property type="match status" value="1"/>
</dbReference>
<keyword evidence="2" id="KW-0804">Transcription</keyword>
<evidence type="ECO:0000313" key="5">
    <source>
        <dbReference type="Proteomes" id="UP001176961"/>
    </source>
</evidence>
<dbReference type="GO" id="GO:0050793">
    <property type="term" value="P:regulation of developmental process"/>
    <property type="evidence" value="ECO:0007669"/>
    <property type="project" value="UniProtKB-ARBA"/>
</dbReference>
<comment type="caution">
    <text evidence="4">The sequence shown here is derived from an EMBL/GenBank/DDBJ whole genome shotgun (WGS) entry which is preliminary data.</text>
</comment>